<accession>A0A5M8FJF5</accession>
<sequence>MSQFKSVVLAATLAVATTATAKEGADQYPNGAEGFMAGALPPPGTYFLNYAGYYSGDRYDSNGDKVKGVSVEAWFDAPRIVHVTQQQFLGASYGFAALLPIVRQEISTPGGDELVTGIGDMSITPVLLGWHWPEFHMIAALDIFAPTGTYDKNNPARSIGANYWTFEPVLAFTYLNKQGWEASTKLMYSLRTENDATNYRSGNEFHMDYTLARHVGSWAFGLGGYYVKQVEEDELNGTRLRDSEGQVFAFGPQVKYDYKNMSFIGKWHHETEVENRFGGDKLWFKFVLAF</sequence>
<dbReference type="OrthoDB" id="8639774at2"/>
<keyword evidence="1" id="KW-0732">Signal</keyword>
<name>A0A5M8FJF5_9GAMM</name>
<comment type="caution">
    <text evidence="2">The sequence shown here is derived from an EMBL/GenBank/DDBJ whole genome shotgun (WGS) entry which is preliminary data.</text>
</comment>
<reference evidence="2 3" key="1">
    <citation type="submission" date="2019-09" db="EMBL/GenBank/DDBJ databases">
        <title>Whole-genome sequence of the purple sulfur bacterium Thiohalocapsa marina DSM 19078.</title>
        <authorList>
            <person name="Kyndt J.A."/>
            <person name="Meyer T.E."/>
        </authorList>
    </citation>
    <scope>NUCLEOTIDE SEQUENCE [LARGE SCALE GENOMIC DNA]</scope>
    <source>
        <strain evidence="2 3">DSM 19078</strain>
    </source>
</reference>
<proteinExistence type="predicted"/>
<evidence type="ECO:0000256" key="1">
    <source>
        <dbReference type="SAM" id="SignalP"/>
    </source>
</evidence>
<dbReference type="Pfam" id="PF13557">
    <property type="entry name" value="Phenol_MetA_deg"/>
    <property type="match status" value="1"/>
</dbReference>
<evidence type="ECO:0000313" key="3">
    <source>
        <dbReference type="Proteomes" id="UP000322981"/>
    </source>
</evidence>
<dbReference type="EMBL" id="VWXX01000015">
    <property type="protein sequence ID" value="KAA6184817.1"/>
    <property type="molecule type" value="Genomic_DNA"/>
</dbReference>
<organism evidence="2 3">
    <name type="scientific">Thiohalocapsa marina</name>
    <dbReference type="NCBI Taxonomy" id="424902"/>
    <lineage>
        <taxon>Bacteria</taxon>
        <taxon>Pseudomonadati</taxon>
        <taxon>Pseudomonadota</taxon>
        <taxon>Gammaproteobacteria</taxon>
        <taxon>Chromatiales</taxon>
        <taxon>Chromatiaceae</taxon>
        <taxon>Thiohalocapsa</taxon>
    </lineage>
</organism>
<protein>
    <submittedName>
        <fullName evidence="2">Phenol degradation protein meta</fullName>
    </submittedName>
</protein>
<dbReference type="AlphaFoldDB" id="A0A5M8FJF5"/>
<feature type="signal peptide" evidence="1">
    <location>
        <begin position="1"/>
        <end position="21"/>
    </location>
</feature>
<evidence type="ECO:0000313" key="2">
    <source>
        <dbReference type="EMBL" id="KAA6184817.1"/>
    </source>
</evidence>
<feature type="chain" id="PRO_5024347212" evidence="1">
    <location>
        <begin position="22"/>
        <end position="290"/>
    </location>
</feature>
<dbReference type="Proteomes" id="UP000322981">
    <property type="component" value="Unassembled WGS sequence"/>
</dbReference>
<gene>
    <name evidence="2" type="ORF">F2Q65_10915</name>
</gene>
<dbReference type="InterPro" id="IPR025737">
    <property type="entry name" value="FApF"/>
</dbReference>
<keyword evidence="3" id="KW-1185">Reference proteome</keyword>
<dbReference type="RefSeq" id="WP_150093265.1">
    <property type="nucleotide sequence ID" value="NZ_VWXX01000015.1"/>
</dbReference>